<evidence type="ECO:0000313" key="1">
    <source>
        <dbReference type="EMBL" id="GAH97841.1"/>
    </source>
</evidence>
<reference evidence="1" key="1">
    <citation type="journal article" date="2014" name="Front. Microbiol.">
        <title>High frequency of phylogenetically diverse reductive dehalogenase-homologous genes in deep subseafloor sedimentary metagenomes.</title>
        <authorList>
            <person name="Kawai M."/>
            <person name="Futagami T."/>
            <person name="Toyoda A."/>
            <person name="Takaki Y."/>
            <person name="Nishi S."/>
            <person name="Hori S."/>
            <person name="Arai W."/>
            <person name="Tsubouchi T."/>
            <person name="Morono Y."/>
            <person name="Uchiyama I."/>
            <person name="Ito T."/>
            <person name="Fujiyama A."/>
            <person name="Inagaki F."/>
            <person name="Takami H."/>
        </authorList>
    </citation>
    <scope>NUCLEOTIDE SEQUENCE</scope>
    <source>
        <strain evidence="1">Expedition CK06-06</strain>
    </source>
</reference>
<organism evidence="1">
    <name type="scientific">marine sediment metagenome</name>
    <dbReference type="NCBI Taxonomy" id="412755"/>
    <lineage>
        <taxon>unclassified sequences</taxon>
        <taxon>metagenomes</taxon>
        <taxon>ecological metagenomes</taxon>
    </lineage>
</organism>
<name>X1JSW5_9ZZZZ</name>
<comment type="caution">
    <text evidence="1">The sequence shown here is derived from an EMBL/GenBank/DDBJ whole genome shotgun (WGS) entry which is preliminary data.</text>
</comment>
<dbReference type="AlphaFoldDB" id="X1JSW5"/>
<gene>
    <name evidence="1" type="ORF">S03H2_69489</name>
</gene>
<protein>
    <submittedName>
        <fullName evidence="1">Uncharacterized protein</fullName>
    </submittedName>
</protein>
<accession>X1JSW5</accession>
<proteinExistence type="predicted"/>
<sequence>MITPEGKYVHTWYYPHTEDIVTTNFGGFGMSWHYAEMLPNGNLVAIVKDEMIIELDWNSNLVWKAKLRAHHDFARGKKGNTK</sequence>
<dbReference type="EMBL" id="BARU01045924">
    <property type="protein sequence ID" value="GAH97841.1"/>
    <property type="molecule type" value="Genomic_DNA"/>
</dbReference>